<protein>
    <submittedName>
        <fullName evidence="4">Uncharacterized protein</fullName>
    </submittedName>
</protein>
<dbReference type="EMBL" id="JAIWOZ010000005">
    <property type="protein sequence ID" value="KAH6604582.1"/>
    <property type="molecule type" value="Genomic_DNA"/>
</dbReference>
<keyword evidence="3" id="KW-0560">Oxidoreductase</keyword>
<gene>
    <name evidence="4" type="ORF">Trco_006289</name>
</gene>
<keyword evidence="2" id="KW-0521">NADP</keyword>
<organism evidence="4 5">
    <name type="scientific">Trichoderma cornu-damae</name>
    <dbReference type="NCBI Taxonomy" id="654480"/>
    <lineage>
        <taxon>Eukaryota</taxon>
        <taxon>Fungi</taxon>
        <taxon>Dikarya</taxon>
        <taxon>Ascomycota</taxon>
        <taxon>Pezizomycotina</taxon>
        <taxon>Sordariomycetes</taxon>
        <taxon>Hypocreomycetidae</taxon>
        <taxon>Hypocreales</taxon>
        <taxon>Hypocreaceae</taxon>
        <taxon>Trichoderma</taxon>
    </lineage>
</organism>
<name>A0A9P8TU00_9HYPO</name>
<evidence type="ECO:0000256" key="2">
    <source>
        <dbReference type="ARBA" id="ARBA00022857"/>
    </source>
</evidence>
<dbReference type="InterPro" id="IPR002347">
    <property type="entry name" value="SDR_fam"/>
</dbReference>
<dbReference type="Pfam" id="PF00106">
    <property type="entry name" value="adh_short"/>
    <property type="match status" value="1"/>
</dbReference>
<dbReference type="PROSITE" id="PS00061">
    <property type="entry name" value="ADH_SHORT"/>
    <property type="match status" value="1"/>
</dbReference>
<evidence type="ECO:0000256" key="3">
    <source>
        <dbReference type="ARBA" id="ARBA00023002"/>
    </source>
</evidence>
<dbReference type="Gene3D" id="3.40.50.720">
    <property type="entry name" value="NAD(P)-binding Rossmann-like Domain"/>
    <property type="match status" value="1"/>
</dbReference>
<dbReference type="PANTHER" id="PTHR43669:SF15">
    <property type="entry name" value="OXIDOREDUCTASE, SHORT-CHAIN DEHYDROGENASE_REDUCTASE FAMILY (AFU_ORTHOLOGUE AFUA_1G01330)"/>
    <property type="match status" value="1"/>
</dbReference>
<dbReference type="PANTHER" id="PTHR43669">
    <property type="entry name" value="5-KETO-D-GLUCONATE 5-REDUCTASE"/>
    <property type="match status" value="1"/>
</dbReference>
<dbReference type="SUPFAM" id="SSF51735">
    <property type="entry name" value="NAD(P)-binding Rossmann-fold domains"/>
    <property type="match status" value="1"/>
</dbReference>
<evidence type="ECO:0000313" key="5">
    <source>
        <dbReference type="Proteomes" id="UP000827724"/>
    </source>
</evidence>
<dbReference type="AlphaFoldDB" id="A0A9P8TU00"/>
<dbReference type="InterPro" id="IPR020904">
    <property type="entry name" value="Sc_DH/Rdtase_CS"/>
</dbReference>
<proteinExistence type="inferred from homology"/>
<dbReference type="PRINTS" id="PR00081">
    <property type="entry name" value="GDHRDH"/>
</dbReference>
<sequence>MVFQYKRVLLVGATAGIGAAMADKLIQEGSKVIAVGRRQERLDAFVAKHGAERASAIKFDVTDRAGLDAFVDQVVQTYPDLDCVFLNAGTQSQVNLTRAAEIDLDAFHNDFQVNYTSIVNITIKFLPHLENKHHPTSVIVTGSLLALIPAMAMPSYSASKAALHSFFDCLRQQNKGISKVKIINILPPVVQTELHDYMGVDRGRALGMPLAEFTDKAYAELAAGKEDIAIGQVLGVQPEAMQQFLDKRSELINDLSSAVRLKFQS</sequence>
<dbReference type="InterPro" id="IPR036291">
    <property type="entry name" value="NAD(P)-bd_dom_sf"/>
</dbReference>
<accession>A0A9P8TU00</accession>
<reference evidence="4" key="1">
    <citation type="submission" date="2021-08" db="EMBL/GenBank/DDBJ databases">
        <title>Chromosome-Level Trichoderma cornu-damae using Hi-C Data.</title>
        <authorList>
            <person name="Kim C.S."/>
        </authorList>
    </citation>
    <scope>NUCLEOTIDE SEQUENCE</scope>
    <source>
        <strain evidence="4">KA19-0412C</strain>
    </source>
</reference>
<evidence type="ECO:0000313" key="4">
    <source>
        <dbReference type="EMBL" id="KAH6604582.1"/>
    </source>
</evidence>
<comment type="caution">
    <text evidence="4">The sequence shown here is derived from an EMBL/GenBank/DDBJ whole genome shotgun (WGS) entry which is preliminary data.</text>
</comment>
<dbReference type="GO" id="GO:0016491">
    <property type="term" value="F:oxidoreductase activity"/>
    <property type="evidence" value="ECO:0007669"/>
    <property type="project" value="UniProtKB-KW"/>
</dbReference>
<keyword evidence="5" id="KW-1185">Reference proteome</keyword>
<dbReference type="Proteomes" id="UP000827724">
    <property type="component" value="Unassembled WGS sequence"/>
</dbReference>
<evidence type="ECO:0000256" key="1">
    <source>
        <dbReference type="ARBA" id="ARBA00006484"/>
    </source>
</evidence>
<dbReference type="OrthoDB" id="37659at2759"/>
<comment type="similarity">
    <text evidence="1">Belongs to the short-chain dehydrogenases/reductases (SDR) family.</text>
</comment>